<accession>A0A0L0HVF3</accession>
<dbReference type="EMBL" id="KQ257450">
    <property type="protein sequence ID" value="KND04885.1"/>
    <property type="molecule type" value="Genomic_DNA"/>
</dbReference>
<dbReference type="Proteomes" id="UP000053201">
    <property type="component" value="Unassembled WGS sequence"/>
</dbReference>
<proteinExistence type="predicted"/>
<name>A0A0L0HVF3_SPIPD</name>
<organism evidence="2 3">
    <name type="scientific">Spizellomyces punctatus (strain DAOM BR117)</name>
    <dbReference type="NCBI Taxonomy" id="645134"/>
    <lineage>
        <taxon>Eukaryota</taxon>
        <taxon>Fungi</taxon>
        <taxon>Fungi incertae sedis</taxon>
        <taxon>Chytridiomycota</taxon>
        <taxon>Chytridiomycota incertae sedis</taxon>
        <taxon>Chytridiomycetes</taxon>
        <taxon>Spizellomycetales</taxon>
        <taxon>Spizellomycetaceae</taxon>
        <taxon>Spizellomyces</taxon>
    </lineage>
</organism>
<dbReference type="InParanoid" id="A0A0L0HVF3"/>
<evidence type="ECO:0000313" key="2">
    <source>
        <dbReference type="EMBL" id="KND04885.1"/>
    </source>
</evidence>
<gene>
    <name evidence="2" type="ORF">SPPG_00582</name>
</gene>
<sequence>MNIPQLETHIRTTTSTHRDQLNLSDDDLEDTIKRLLIVLYSCHRRISEDQLTCSSPSKAAVTRRTIRKHLWDAVQDWDFTHSARMVIDLCFPAQLGILGNAGDRRGFSTIDRRSSVPPAYSDVTVASVGSAENPVPDTALSGSTTNDASTATIKPAPTNDSPFAVHYSVKVTSPAASSYIFDELGPKEEATRIIKTAFEKILKTWTTSIRKPPANNQALRWPWHPIDLSHETPELQGIGPESGLCLVVHHGSEQFSASDTNISTIIQYYLRHPKAETQVDVHFSDEKPGADSIQRSVERSSLSNDLHMFCSFVRYHTEGIATLSKALVTSALRTSTGTMTTILTALWPLTDARRRLEENAPNGLVIWGPDSVTDDLDRKQIGKDICSLVELDVVNNWCTDRELCEKVDYVVNLARETPWRLFAVTLSISSESAVAAEGLQGWESVLHQYKNILLLVFLTTAVEHKKRSLVHNVCLSLGLESVYIPRPSPNEKERLIQHIVENYANDDATKLLPKSAVTFLAHSSLNFSRVSLRACVYSILDEQFCQRINVTSRSSFYAAVDVVPFRDMHAHLHRVARKHQISYSHPSELDAVHSVWRATFDSQEAIADPDLLEIMQMRYTELRDDWSKGDTAKQRTLDGTTGASADVVGSWIWEDVVSAAACLAGRMSASFLMGIHCLQGAKDDQVSSLQRIRLDALYHNDSILIINLVNVEVSGAVEAALLSFQRMVGGGSGNVYIIAWTDKQEVAKSASAWGSLVIRCT</sequence>
<feature type="compositionally biased region" description="Polar residues" evidence="1">
    <location>
        <begin position="140"/>
        <end position="152"/>
    </location>
</feature>
<protein>
    <submittedName>
        <fullName evidence="2">Uncharacterized protein</fullName>
    </submittedName>
</protein>
<feature type="region of interest" description="Disordered" evidence="1">
    <location>
        <begin position="131"/>
        <end position="155"/>
    </location>
</feature>
<evidence type="ECO:0000313" key="3">
    <source>
        <dbReference type="Proteomes" id="UP000053201"/>
    </source>
</evidence>
<dbReference type="AlphaFoldDB" id="A0A0L0HVF3"/>
<dbReference type="GeneID" id="27684302"/>
<keyword evidence="3" id="KW-1185">Reference proteome</keyword>
<dbReference type="VEuPathDB" id="FungiDB:SPPG_00582"/>
<reference evidence="2 3" key="1">
    <citation type="submission" date="2009-08" db="EMBL/GenBank/DDBJ databases">
        <title>The Genome Sequence of Spizellomyces punctatus strain DAOM BR117.</title>
        <authorList>
            <consortium name="The Broad Institute Genome Sequencing Platform"/>
            <person name="Russ C."/>
            <person name="Cuomo C."/>
            <person name="Shea T."/>
            <person name="Young S.K."/>
            <person name="Zeng Q."/>
            <person name="Koehrsen M."/>
            <person name="Haas B."/>
            <person name="Borodovsky M."/>
            <person name="Guigo R."/>
            <person name="Alvarado L."/>
            <person name="Berlin A."/>
            <person name="Bochicchio J."/>
            <person name="Borenstein D."/>
            <person name="Chapman S."/>
            <person name="Chen Z."/>
            <person name="Engels R."/>
            <person name="Freedman E."/>
            <person name="Gellesch M."/>
            <person name="Goldberg J."/>
            <person name="Griggs A."/>
            <person name="Gujja S."/>
            <person name="Heiman D."/>
            <person name="Hepburn T."/>
            <person name="Howarth C."/>
            <person name="Jen D."/>
            <person name="Larson L."/>
            <person name="Lewis B."/>
            <person name="Mehta T."/>
            <person name="Park D."/>
            <person name="Pearson M."/>
            <person name="Roberts A."/>
            <person name="Saif S."/>
            <person name="Shenoy N."/>
            <person name="Sisk P."/>
            <person name="Stolte C."/>
            <person name="Sykes S."/>
            <person name="Thomson T."/>
            <person name="Walk T."/>
            <person name="White J."/>
            <person name="Yandava C."/>
            <person name="Burger G."/>
            <person name="Gray M.W."/>
            <person name="Holland P.W.H."/>
            <person name="King N."/>
            <person name="Lang F.B.F."/>
            <person name="Roger A.J."/>
            <person name="Ruiz-Trillo I."/>
            <person name="Lander E."/>
            <person name="Nusbaum C."/>
        </authorList>
    </citation>
    <scope>NUCLEOTIDE SEQUENCE [LARGE SCALE GENOMIC DNA]</scope>
    <source>
        <strain evidence="2 3">DAOM BR117</strain>
    </source>
</reference>
<dbReference type="RefSeq" id="XP_016612924.1">
    <property type="nucleotide sequence ID" value="XM_016748912.1"/>
</dbReference>
<evidence type="ECO:0000256" key="1">
    <source>
        <dbReference type="SAM" id="MobiDB-lite"/>
    </source>
</evidence>
<dbReference type="OrthoDB" id="2131991at2759"/>